<evidence type="ECO:0000313" key="1">
    <source>
        <dbReference type="EMBL" id="SEC50578.1"/>
    </source>
</evidence>
<accession>A0A1H4T2S1</accession>
<gene>
    <name evidence="1" type="ORF">SAMN04489727_4001</name>
</gene>
<reference evidence="2" key="1">
    <citation type="submission" date="2016-10" db="EMBL/GenBank/DDBJ databases">
        <authorList>
            <person name="Varghese N."/>
            <person name="Submissions S."/>
        </authorList>
    </citation>
    <scope>NUCLEOTIDE SEQUENCE [LARGE SCALE GENOMIC DNA]</scope>
    <source>
        <strain evidence="2">DSM 44544</strain>
    </source>
</reference>
<keyword evidence="2" id="KW-1185">Reference proteome</keyword>
<sequence length="103" mass="10631">MNLVETAAAKLFAEDPAVRTLQVIEAEKPVSCFIGDIARVGWAALRAAEAATNHAEANRAAAALMRAHGFGGYDDAAGLPAQGAVSFGELSTTDLIALRTSFA</sequence>
<protein>
    <submittedName>
        <fullName evidence="1">Uncharacterized protein</fullName>
    </submittedName>
</protein>
<dbReference type="Proteomes" id="UP000199622">
    <property type="component" value="Unassembled WGS sequence"/>
</dbReference>
<dbReference type="RefSeq" id="WP_091309536.1">
    <property type="nucleotide sequence ID" value="NZ_FNSO01000004.1"/>
</dbReference>
<evidence type="ECO:0000313" key="2">
    <source>
        <dbReference type="Proteomes" id="UP000199622"/>
    </source>
</evidence>
<dbReference type="EMBL" id="FNSO01000004">
    <property type="protein sequence ID" value="SEC50578.1"/>
    <property type="molecule type" value="Genomic_DNA"/>
</dbReference>
<dbReference type="OrthoDB" id="9871916at2"/>
<organism evidence="1 2">
    <name type="scientific">Amycolatopsis tolypomycina</name>
    <dbReference type="NCBI Taxonomy" id="208445"/>
    <lineage>
        <taxon>Bacteria</taxon>
        <taxon>Bacillati</taxon>
        <taxon>Actinomycetota</taxon>
        <taxon>Actinomycetes</taxon>
        <taxon>Pseudonocardiales</taxon>
        <taxon>Pseudonocardiaceae</taxon>
        <taxon>Amycolatopsis</taxon>
    </lineage>
</organism>
<dbReference type="AlphaFoldDB" id="A0A1H4T2S1"/>
<dbReference type="STRING" id="208445.SAMN04489727_4001"/>
<name>A0A1H4T2S1_9PSEU</name>
<proteinExistence type="predicted"/>